<evidence type="ECO:0000256" key="5">
    <source>
        <dbReference type="SAM" id="Coils"/>
    </source>
</evidence>
<dbReference type="Gene3D" id="3.40.50.1980">
    <property type="entry name" value="Nitrogenase molybdenum iron protein domain"/>
    <property type="match status" value="2"/>
</dbReference>
<reference evidence="6 7" key="1">
    <citation type="submission" date="2019-12" db="EMBL/GenBank/DDBJ databases">
        <title>Sequence classification of anaerobic respiratory reductive dehalogenases: First we see many, then we see few.</title>
        <authorList>
            <person name="Molenda O."/>
            <person name="Puentes Jacome L.A."/>
            <person name="Cao X."/>
            <person name="Nesbo C.L."/>
            <person name="Tang S."/>
            <person name="Morson N."/>
            <person name="Patron J."/>
            <person name="Lomheim L."/>
            <person name="Wishart D.S."/>
            <person name="Edwards E.A."/>
        </authorList>
    </citation>
    <scope>NUCLEOTIDE SEQUENCE [LARGE SCALE GENOMIC DNA]</scope>
    <source>
        <strain evidence="6 7">12DCA</strain>
    </source>
</reference>
<accession>A0A857DIC1</accession>
<dbReference type="EMBL" id="CP046996">
    <property type="protein sequence ID" value="QHA00085.1"/>
    <property type="molecule type" value="Genomic_DNA"/>
</dbReference>
<dbReference type="AlphaFoldDB" id="A0A857DIC1"/>
<keyword evidence="5" id="KW-0175">Coiled coil</keyword>
<protein>
    <submittedName>
        <fullName evidence="6">Zinc ABC transporter solute-binding protein</fullName>
    </submittedName>
</protein>
<dbReference type="Proteomes" id="UP000430508">
    <property type="component" value="Chromosome"/>
</dbReference>
<gene>
    <name evidence="6" type="ORF">GQ588_05205</name>
</gene>
<dbReference type="GO" id="GO:0046872">
    <property type="term" value="F:metal ion binding"/>
    <property type="evidence" value="ECO:0007669"/>
    <property type="project" value="InterPro"/>
</dbReference>
<dbReference type="Pfam" id="PF01297">
    <property type="entry name" value="ZnuA"/>
    <property type="match status" value="1"/>
</dbReference>
<dbReference type="InterPro" id="IPR006128">
    <property type="entry name" value="Lipoprotein_PsaA-like"/>
</dbReference>
<dbReference type="PANTHER" id="PTHR42953:SF3">
    <property type="entry name" value="HIGH-AFFINITY ZINC UPTAKE SYSTEM PROTEIN ZNUA"/>
    <property type="match status" value="1"/>
</dbReference>
<evidence type="ECO:0000256" key="1">
    <source>
        <dbReference type="ARBA" id="ARBA00011028"/>
    </source>
</evidence>
<comment type="similarity">
    <text evidence="1 4">Belongs to the bacterial solute-binding protein 9 family.</text>
</comment>
<evidence type="ECO:0000256" key="2">
    <source>
        <dbReference type="ARBA" id="ARBA00022448"/>
    </source>
</evidence>
<keyword evidence="2 4" id="KW-0813">Transport</keyword>
<evidence type="ECO:0000313" key="6">
    <source>
        <dbReference type="EMBL" id="QHA00085.1"/>
    </source>
</evidence>
<dbReference type="SUPFAM" id="SSF53807">
    <property type="entry name" value="Helical backbone' metal receptor"/>
    <property type="match status" value="1"/>
</dbReference>
<dbReference type="InterPro" id="IPR050492">
    <property type="entry name" value="Bact_metal-bind_prot9"/>
</dbReference>
<feature type="coiled-coil region" evidence="5">
    <location>
        <begin position="190"/>
        <end position="221"/>
    </location>
</feature>
<dbReference type="PANTHER" id="PTHR42953">
    <property type="entry name" value="HIGH-AFFINITY ZINC UPTAKE SYSTEM PROTEIN ZNUA-RELATED"/>
    <property type="match status" value="1"/>
</dbReference>
<evidence type="ECO:0000256" key="4">
    <source>
        <dbReference type="RuleBase" id="RU003512"/>
    </source>
</evidence>
<dbReference type="RefSeq" id="WP_158208157.1">
    <property type="nucleotide sequence ID" value="NZ_CP046996.1"/>
</dbReference>
<dbReference type="InterPro" id="IPR006127">
    <property type="entry name" value="ZnuA-like"/>
</dbReference>
<proteinExistence type="inferred from homology"/>
<dbReference type="GO" id="GO:0007155">
    <property type="term" value="P:cell adhesion"/>
    <property type="evidence" value="ECO:0007669"/>
    <property type="project" value="InterPro"/>
</dbReference>
<dbReference type="GO" id="GO:0030001">
    <property type="term" value="P:metal ion transport"/>
    <property type="evidence" value="ECO:0007669"/>
    <property type="project" value="InterPro"/>
</dbReference>
<keyword evidence="3" id="KW-0732">Signal</keyword>
<name>A0A857DIC1_9FIRM</name>
<evidence type="ECO:0000313" key="7">
    <source>
        <dbReference type="Proteomes" id="UP000430508"/>
    </source>
</evidence>
<organism evidence="6 7">
    <name type="scientific">Dehalobacter restrictus</name>
    <dbReference type="NCBI Taxonomy" id="55583"/>
    <lineage>
        <taxon>Bacteria</taxon>
        <taxon>Bacillati</taxon>
        <taxon>Bacillota</taxon>
        <taxon>Clostridia</taxon>
        <taxon>Eubacteriales</taxon>
        <taxon>Desulfitobacteriaceae</taxon>
        <taxon>Dehalobacter</taxon>
    </lineage>
</organism>
<evidence type="ECO:0000256" key="3">
    <source>
        <dbReference type="ARBA" id="ARBA00022729"/>
    </source>
</evidence>
<sequence length="327" mass="36168">MTAKTAKTAVIDKTAMNRANRTNRKKMFFKWAKPFCAALLAIMVTLSGCGAKESAAVNTDDSRGSLKIATSFYPIYLFTLNITKGISNVTVVNMTKPTTGCLHDYALTTEDLKNLEDAKVLVINGAGMESFLAKVTGQMPDLKIIDASEGITLIQDETGRNPHVWLSISKAIRQVQNIGDQLAALDPENAEKYQENTAEYIAKLEQEKNKMHQTLDGVKNRDIVTFHEAFPYFAEEFHLNVAAVIEREPGSEPNPIELAETIERIKALKVKALFAEPQYSADTAETIANETGARVYYLDPIVSGPLETDAYIDLMDKNLQTLQEALQ</sequence>
<dbReference type="PRINTS" id="PR00690">
    <property type="entry name" value="ADHESNFAMILY"/>
</dbReference>